<evidence type="ECO:0000256" key="5">
    <source>
        <dbReference type="ARBA" id="ARBA00022827"/>
    </source>
</evidence>
<reference evidence="10 11" key="1">
    <citation type="submission" date="2010-10" db="EMBL/GenBank/DDBJ databases">
        <title>Complete sequence of Frankia sp. EuI1c.</title>
        <authorList>
            <consortium name="US DOE Joint Genome Institute"/>
            <person name="Lucas S."/>
            <person name="Copeland A."/>
            <person name="Lapidus A."/>
            <person name="Cheng J.-F."/>
            <person name="Bruce D."/>
            <person name="Goodwin L."/>
            <person name="Pitluck S."/>
            <person name="Chertkov O."/>
            <person name="Detter J.C."/>
            <person name="Han C."/>
            <person name="Tapia R."/>
            <person name="Land M."/>
            <person name="Hauser L."/>
            <person name="Jeffries C."/>
            <person name="Kyrpides N."/>
            <person name="Ivanova N."/>
            <person name="Mikhailova N."/>
            <person name="Beauchemin N."/>
            <person name="Sen A."/>
            <person name="Sur S.A."/>
            <person name="Gtari M."/>
            <person name="Wall L."/>
            <person name="Tisa L."/>
            <person name="Woyke T."/>
        </authorList>
    </citation>
    <scope>NUCLEOTIDE SEQUENCE [LARGE SCALE GENOMIC DNA]</scope>
    <source>
        <strain evidence="11">DSM 45817 / CECT 9037 / EuI1c</strain>
    </source>
</reference>
<dbReference type="STRING" id="298654.FraEuI1c_2729"/>
<dbReference type="InterPro" id="IPR006094">
    <property type="entry name" value="Oxid_FAD_bind_N"/>
</dbReference>
<dbReference type="InterPro" id="IPR016166">
    <property type="entry name" value="FAD-bd_PCMH"/>
</dbReference>
<dbReference type="GO" id="GO:0050614">
    <property type="term" value="F:Delta24-sterol reductase activity"/>
    <property type="evidence" value="ECO:0007669"/>
    <property type="project" value="UniProtKB-EC"/>
</dbReference>
<evidence type="ECO:0000256" key="6">
    <source>
        <dbReference type="ARBA" id="ARBA00022989"/>
    </source>
</evidence>
<dbReference type="EMBL" id="CP002299">
    <property type="protein sequence ID" value="ADP80760.1"/>
    <property type="molecule type" value="Genomic_DNA"/>
</dbReference>
<organism evidence="10 11">
    <name type="scientific">Pseudofrankia inefficax (strain DSM 45817 / CECT 9037 / DDB 130130 / EuI1c)</name>
    <name type="common">Frankia inefficax</name>
    <dbReference type="NCBI Taxonomy" id="298654"/>
    <lineage>
        <taxon>Bacteria</taxon>
        <taxon>Bacillati</taxon>
        <taxon>Actinomycetota</taxon>
        <taxon>Actinomycetes</taxon>
        <taxon>Frankiales</taxon>
        <taxon>Frankiaceae</taxon>
        <taxon>Pseudofrankia</taxon>
    </lineage>
</organism>
<evidence type="ECO:0000256" key="4">
    <source>
        <dbReference type="ARBA" id="ARBA00022692"/>
    </source>
</evidence>
<gene>
    <name evidence="10" type="ordered locus">FraEuI1c_2729</name>
</gene>
<keyword evidence="8" id="KW-0472">Membrane</keyword>
<dbReference type="InterPro" id="IPR036318">
    <property type="entry name" value="FAD-bd_PCMH-like_sf"/>
</dbReference>
<dbReference type="RefSeq" id="WP_013423878.1">
    <property type="nucleotide sequence ID" value="NC_014666.1"/>
</dbReference>
<dbReference type="GO" id="GO:0016020">
    <property type="term" value="C:membrane"/>
    <property type="evidence" value="ECO:0007669"/>
    <property type="project" value="UniProtKB-SubCell"/>
</dbReference>
<dbReference type="SUPFAM" id="SSF56176">
    <property type="entry name" value="FAD-binding/transporter-associated domain-like"/>
    <property type="match status" value="1"/>
</dbReference>
<evidence type="ECO:0000313" key="10">
    <source>
        <dbReference type="EMBL" id="ADP80760.1"/>
    </source>
</evidence>
<keyword evidence="5" id="KW-0274">FAD</keyword>
<dbReference type="PANTHER" id="PTHR10801">
    <property type="entry name" value="24-DEHYDROCHOLESTEROL REDUCTASE"/>
    <property type="match status" value="1"/>
</dbReference>
<dbReference type="AlphaFoldDB" id="E3J6I4"/>
<dbReference type="OrthoDB" id="5482059at2"/>
<evidence type="ECO:0000259" key="9">
    <source>
        <dbReference type="PROSITE" id="PS51387"/>
    </source>
</evidence>
<dbReference type="PANTHER" id="PTHR10801:SF0">
    <property type="entry name" value="DELTA(24)-STEROL REDUCTASE"/>
    <property type="match status" value="1"/>
</dbReference>
<dbReference type="HOGENOM" id="CLU_048432_0_0_11"/>
<evidence type="ECO:0000256" key="7">
    <source>
        <dbReference type="ARBA" id="ARBA00023002"/>
    </source>
</evidence>
<dbReference type="Proteomes" id="UP000002484">
    <property type="component" value="Chromosome"/>
</dbReference>
<evidence type="ECO:0000256" key="2">
    <source>
        <dbReference type="ARBA" id="ARBA00012405"/>
    </source>
</evidence>
<dbReference type="Pfam" id="PF01565">
    <property type="entry name" value="FAD_binding_4"/>
    <property type="match status" value="1"/>
</dbReference>
<comment type="subcellular location">
    <subcellularLocation>
        <location evidence="1">Membrane</location>
        <topology evidence="1">Single-pass membrane protein</topology>
    </subcellularLocation>
</comment>
<dbReference type="eggNOG" id="COG0277">
    <property type="taxonomic scope" value="Bacteria"/>
</dbReference>
<dbReference type="GO" id="GO:0071949">
    <property type="term" value="F:FAD binding"/>
    <property type="evidence" value="ECO:0007669"/>
    <property type="project" value="InterPro"/>
</dbReference>
<name>E3J6I4_PSEI1</name>
<dbReference type="FunCoup" id="E3J6I4">
    <property type="interactions" value="132"/>
</dbReference>
<dbReference type="InterPro" id="IPR040165">
    <property type="entry name" value="Diminuto-like"/>
</dbReference>
<keyword evidence="3" id="KW-0285">Flavoprotein</keyword>
<dbReference type="SUPFAM" id="SSF55103">
    <property type="entry name" value="FAD-linked oxidases, C-terminal domain"/>
    <property type="match status" value="1"/>
</dbReference>
<keyword evidence="6" id="KW-1133">Transmembrane helix</keyword>
<dbReference type="EC" id="1.3.1.72" evidence="2"/>
<evidence type="ECO:0000256" key="8">
    <source>
        <dbReference type="ARBA" id="ARBA00023136"/>
    </source>
</evidence>
<feature type="domain" description="FAD-binding PCMH-type" evidence="9">
    <location>
        <begin position="3"/>
        <end position="173"/>
    </location>
</feature>
<keyword evidence="11" id="KW-1185">Reference proteome</keyword>
<proteinExistence type="predicted"/>
<protein>
    <recommendedName>
        <fullName evidence="2">Delta(24)-sterol reductase</fullName>
        <ecNumber evidence="2">1.3.1.72</ecNumber>
    </recommendedName>
</protein>
<dbReference type="InParanoid" id="E3J6I4"/>
<dbReference type="InterPro" id="IPR016169">
    <property type="entry name" value="FAD-bd_PCMH_sub2"/>
</dbReference>
<keyword evidence="7" id="KW-0560">Oxidoreductase</keyword>
<dbReference type="InterPro" id="IPR016164">
    <property type="entry name" value="FAD-linked_Oxase-like_C"/>
</dbReference>
<dbReference type="Gene3D" id="3.30.465.10">
    <property type="match status" value="1"/>
</dbReference>
<dbReference type="PROSITE" id="PS51387">
    <property type="entry name" value="FAD_PCMH"/>
    <property type="match status" value="1"/>
</dbReference>
<evidence type="ECO:0000256" key="1">
    <source>
        <dbReference type="ARBA" id="ARBA00004167"/>
    </source>
</evidence>
<evidence type="ECO:0000313" key="11">
    <source>
        <dbReference type="Proteomes" id="UP000002484"/>
    </source>
</evidence>
<accession>E3J6I4</accession>
<keyword evidence="4" id="KW-0812">Transmembrane</keyword>
<evidence type="ECO:0000256" key="3">
    <source>
        <dbReference type="ARBA" id="ARBA00022630"/>
    </source>
</evidence>
<sequence length="459" mass="51958">MTTAGRRAAYERDRERLVEQYAAIPAGSPVRLAKRTSNLFRPRARHDAAGMDVSAFSGVLEVDAPGRTADVLGMTTYEDLVAATLPHGLMPQVVPQLKTITIGGAVTGLGIESTSFRNGLVHESVTELEVITGDGRLVVATPSGEHTDLLRGFPNSFGTLGYALRVKIELERVRPYVALRHLRFTDAARWAEAAAAACTERSYDGEPVDFCDGVWFGATECYLTLGRWTDDGPAETTDYVRDEIYYRSIQRRGRDVLPVADYLWRWDADWFWCSRVFGVQRPAVRRFVPRRWLRSDVYWRLMMWEQRHGVKRAVDLRRGRPDREDVIQDVEVPVGRLTEFLEVLAREVPIAPVWLCPLRAREPAAVWPLYRMDAAELYVNVGIWSSVALAPGEPRDAHNRFLERLVADLGGRKSLYSTSYYSQEEFWATYGGTEYTALKKAYDPDGRLLDLYAKTVEGR</sequence>
<dbReference type="KEGG" id="fri:FraEuI1c_2729"/>